<accession>A0A1G8BHX6</accession>
<keyword evidence="1" id="KW-1133">Transmembrane helix</keyword>
<evidence type="ECO:0000313" key="4">
    <source>
        <dbReference type="Proteomes" id="UP000198748"/>
    </source>
</evidence>
<dbReference type="Proteomes" id="UP000198748">
    <property type="component" value="Unassembled WGS sequence"/>
</dbReference>
<name>A0A1G8BHX6_9BACT</name>
<dbReference type="STRING" id="659014.SAMN04487996_13337"/>
<keyword evidence="2" id="KW-0732">Signal</keyword>
<feature type="transmembrane region" description="Helical" evidence="1">
    <location>
        <begin position="176"/>
        <end position="196"/>
    </location>
</feature>
<dbReference type="EMBL" id="FNAN01000033">
    <property type="protein sequence ID" value="SDH32674.1"/>
    <property type="molecule type" value="Genomic_DNA"/>
</dbReference>
<evidence type="ECO:0000313" key="3">
    <source>
        <dbReference type="EMBL" id="SDH32674.1"/>
    </source>
</evidence>
<reference evidence="4" key="1">
    <citation type="submission" date="2016-10" db="EMBL/GenBank/DDBJ databases">
        <authorList>
            <person name="Varghese N."/>
            <person name="Submissions S."/>
        </authorList>
    </citation>
    <scope>NUCLEOTIDE SEQUENCE [LARGE SCALE GENOMIC DNA]</scope>
    <source>
        <strain evidence="4">DSM 25329</strain>
    </source>
</reference>
<organism evidence="3 4">
    <name type="scientific">Dyadobacter soli</name>
    <dbReference type="NCBI Taxonomy" id="659014"/>
    <lineage>
        <taxon>Bacteria</taxon>
        <taxon>Pseudomonadati</taxon>
        <taxon>Bacteroidota</taxon>
        <taxon>Cytophagia</taxon>
        <taxon>Cytophagales</taxon>
        <taxon>Spirosomataceae</taxon>
        <taxon>Dyadobacter</taxon>
    </lineage>
</organism>
<protein>
    <submittedName>
        <fullName evidence="3">Uncharacterized protein</fullName>
    </submittedName>
</protein>
<evidence type="ECO:0000256" key="1">
    <source>
        <dbReference type="SAM" id="Phobius"/>
    </source>
</evidence>
<dbReference type="AlphaFoldDB" id="A0A1G8BHX6"/>
<keyword evidence="1" id="KW-0812">Transmembrane</keyword>
<keyword evidence="1" id="KW-0472">Membrane</keyword>
<dbReference type="RefSeq" id="WP_090157652.1">
    <property type="nucleotide sequence ID" value="NZ_FNAN01000033.1"/>
</dbReference>
<feature type="chain" id="PRO_5011569059" evidence="2">
    <location>
        <begin position="28"/>
        <end position="244"/>
    </location>
</feature>
<feature type="signal peptide" evidence="2">
    <location>
        <begin position="1"/>
        <end position="27"/>
    </location>
</feature>
<gene>
    <name evidence="3" type="ORF">SAMN04487996_13337</name>
</gene>
<sequence>MRAHTLRNTHFLPFICLFFLLAGTASAQTGRKNDVIIKRDSSRIQALITQMSYEKINYRDLSKADSAATYIYLDQVARVLLKNGKNINVKDSIPPGRIPPDSVGQYADMNNLPTDPFEKSVVMANSDQLRDKYEYHNNRAIDGKTGAIVFTSVAVATLVSGIIVASTGDSPDNKTIGTSLAIAGPAVGVVFGLIGFKNYKIHSKRADKIKTELQRRNQPLTTFSITPHVDPFSKSARLGLRLSF</sequence>
<evidence type="ECO:0000256" key="2">
    <source>
        <dbReference type="SAM" id="SignalP"/>
    </source>
</evidence>
<keyword evidence="4" id="KW-1185">Reference proteome</keyword>
<dbReference type="OrthoDB" id="945842at2"/>
<proteinExistence type="predicted"/>